<sequence>MPIIHGTTVGSALKYRLIIAILLMYIIYLRWSHNSTLSLVIEKARKDTGEYQSYAESVAAKLHIIFEHKERLEKIFDLRRLASRGKAKVHERTLRICQESLAMLSGQIDDCKHKNVGQVLLNSQERTELDNLRAQTAVLTSLNDSLNEVILKKEKIIEALSKRISDFQDSLSVCQEAVKKYVGVSWSTYFLLQIKFFKLYDP</sequence>
<reference evidence="2" key="1">
    <citation type="submission" date="2021-06" db="EMBL/GenBank/DDBJ databases">
        <title>Parelaphostrongylus tenuis whole genome reference sequence.</title>
        <authorList>
            <person name="Garwood T.J."/>
            <person name="Larsen P.A."/>
            <person name="Fountain-Jones N.M."/>
            <person name="Garbe J.R."/>
            <person name="Macchietto M.G."/>
            <person name="Kania S.A."/>
            <person name="Gerhold R.W."/>
            <person name="Richards J.E."/>
            <person name="Wolf T.M."/>
        </authorList>
    </citation>
    <scope>NUCLEOTIDE SEQUENCE</scope>
    <source>
        <strain evidence="2">MNPRO001-30</strain>
        <tissue evidence="2">Meninges</tissue>
    </source>
</reference>
<evidence type="ECO:0000256" key="1">
    <source>
        <dbReference type="SAM" id="Phobius"/>
    </source>
</evidence>
<evidence type="ECO:0000313" key="3">
    <source>
        <dbReference type="Proteomes" id="UP001196413"/>
    </source>
</evidence>
<dbReference type="AlphaFoldDB" id="A0AAD5MCT1"/>
<keyword evidence="1" id="KW-0812">Transmembrane</keyword>
<gene>
    <name evidence="2" type="ORF">KIN20_001407</name>
</gene>
<comment type="caution">
    <text evidence="2">The sequence shown here is derived from an EMBL/GenBank/DDBJ whole genome shotgun (WGS) entry which is preliminary data.</text>
</comment>
<name>A0AAD5MCT1_PARTN</name>
<keyword evidence="1" id="KW-0472">Membrane</keyword>
<evidence type="ECO:0000313" key="2">
    <source>
        <dbReference type="EMBL" id="KAJ1346581.1"/>
    </source>
</evidence>
<protein>
    <submittedName>
        <fullName evidence="2">Uncharacterized protein</fullName>
    </submittedName>
</protein>
<keyword evidence="1" id="KW-1133">Transmembrane helix</keyword>
<keyword evidence="3" id="KW-1185">Reference proteome</keyword>
<dbReference type="EMBL" id="JAHQIW010000191">
    <property type="protein sequence ID" value="KAJ1346581.1"/>
    <property type="molecule type" value="Genomic_DNA"/>
</dbReference>
<accession>A0AAD5MCT1</accession>
<proteinExistence type="predicted"/>
<dbReference type="Proteomes" id="UP001196413">
    <property type="component" value="Unassembled WGS sequence"/>
</dbReference>
<organism evidence="2 3">
    <name type="scientific">Parelaphostrongylus tenuis</name>
    <name type="common">Meningeal worm</name>
    <dbReference type="NCBI Taxonomy" id="148309"/>
    <lineage>
        <taxon>Eukaryota</taxon>
        <taxon>Metazoa</taxon>
        <taxon>Ecdysozoa</taxon>
        <taxon>Nematoda</taxon>
        <taxon>Chromadorea</taxon>
        <taxon>Rhabditida</taxon>
        <taxon>Rhabditina</taxon>
        <taxon>Rhabditomorpha</taxon>
        <taxon>Strongyloidea</taxon>
        <taxon>Metastrongylidae</taxon>
        <taxon>Parelaphostrongylus</taxon>
    </lineage>
</organism>
<feature type="transmembrane region" description="Helical" evidence="1">
    <location>
        <begin position="12"/>
        <end position="31"/>
    </location>
</feature>